<dbReference type="GO" id="GO:0008295">
    <property type="term" value="P:spermidine biosynthetic process"/>
    <property type="evidence" value="ECO:0007669"/>
    <property type="project" value="UniProtKB-KW"/>
</dbReference>
<feature type="active site" description="Proton acceptor; for processing activity" evidence="16">
    <location>
        <position position="264"/>
    </location>
</feature>
<dbReference type="InterPro" id="IPR001985">
    <property type="entry name" value="S-AdoMet_decarboxylase_euk"/>
</dbReference>
<dbReference type="UniPathway" id="UPA00331">
    <property type="reaction ID" value="UER00451"/>
</dbReference>
<evidence type="ECO:0000256" key="11">
    <source>
        <dbReference type="ARBA" id="ARBA00023145"/>
    </source>
</evidence>
<keyword evidence="12 22" id="KW-0456">Lyase</keyword>
<dbReference type="SUPFAM" id="SSF56276">
    <property type="entry name" value="S-adenosylmethionine decarboxylase"/>
    <property type="match status" value="1"/>
</dbReference>
<feature type="binding site" evidence="17">
    <location>
        <position position="85"/>
    </location>
    <ligand>
        <name>substrate</name>
    </ligand>
</feature>
<keyword evidence="7" id="KW-0210">Decarboxylase</keyword>
<feature type="active site" description="Proton donor; for catalytic activity" evidence="16">
    <location>
        <position position="100"/>
    </location>
</feature>
<comment type="catalytic activity">
    <reaction evidence="15">
        <text>S-adenosyl-L-methionine + H(+) = S-adenosyl 3-(methylsulfanyl)propylamine + CO2</text>
        <dbReference type="Rhea" id="RHEA:15981"/>
        <dbReference type="ChEBI" id="CHEBI:15378"/>
        <dbReference type="ChEBI" id="CHEBI:16526"/>
        <dbReference type="ChEBI" id="CHEBI:57443"/>
        <dbReference type="ChEBI" id="CHEBI:59789"/>
        <dbReference type="EC" id="4.1.1.50"/>
    </reaction>
</comment>
<dbReference type="GO" id="GO:0004014">
    <property type="term" value="F:adenosylmethionine decarboxylase activity"/>
    <property type="evidence" value="ECO:0007669"/>
    <property type="project" value="UniProtKB-EC"/>
</dbReference>
<dbReference type="GO" id="GO:0005829">
    <property type="term" value="C:cytosol"/>
    <property type="evidence" value="ECO:0007669"/>
    <property type="project" value="TreeGrafter"/>
</dbReference>
<dbReference type="InterPro" id="IPR016067">
    <property type="entry name" value="S-AdoMet_deCO2ase_core"/>
</dbReference>
<keyword evidence="10" id="KW-0620">Polyamine biosynthesis</keyword>
<evidence type="ECO:0000256" key="15">
    <source>
        <dbReference type="ARBA" id="ARBA00048112"/>
    </source>
</evidence>
<comment type="cofactor">
    <cofactor evidence="1">
        <name>pyruvate</name>
        <dbReference type="ChEBI" id="CHEBI:15361"/>
    </cofactor>
</comment>
<keyword evidence="8 19" id="KW-0068">Autocatalytic cleavage</keyword>
<evidence type="ECO:0000256" key="20">
    <source>
        <dbReference type="PIRSR" id="PIRSR001355-5"/>
    </source>
</evidence>
<dbReference type="EC" id="4.1.1.50" evidence="4"/>
<feature type="site" description="Cleavage (non-hydrolytic); by autolysis" evidence="19">
    <location>
        <begin position="85"/>
        <end position="86"/>
    </location>
</feature>
<evidence type="ECO:0000256" key="18">
    <source>
        <dbReference type="PIRSR" id="PIRSR001355-3"/>
    </source>
</evidence>
<evidence type="ECO:0000256" key="9">
    <source>
        <dbReference type="ARBA" id="ARBA00023066"/>
    </source>
</evidence>
<evidence type="ECO:0000256" key="5">
    <source>
        <dbReference type="ARBA" id="ARBA00020217"/>
    </source>
</evidence>
<comment type="pathway">
    <text evidence="2">Amine and polyamine biosynthesis; S-adenosylmethioninamine biosynthesis; S-adenosylmethioninamine from S-adenosyl-L-methionine: step 1/1.</text>
</comment>
<keyword evidence="14" id="KW-0670">Pyruvate</keyword>
<dbReference type="AlphaFoldDB" id="U5KM48"/>
<evidence type="ECO:0000256" key="16">
    <source>
        <dbReference type="PIRSR" id="PIRSR001355-1"/>
    </source>
</evidence>
<dbReference type="PANTHER" id="PTHR11570:SF0">
    <property type="entry name" value="S-ADENOSYLMETHIONINE DECARBOXYLASE PROENZYME"/>
    <property type="match status" value="1"/>
</dbReference>
<evidence type="ECO:0000256" key="6">
    <source>
        <dbReference type="ARBA" id="ARBA00022691"/>
    </source>
</evidence>
<evidence type="ECO:0000256" key="17">
    <source>
        <dbReference type="PIRSR" id="PIRSR001355-2"/>
    </source>
</evidence>
<evidence type="ECO:0000256" key="12">
    <source>
        <dbReference type="ARBA" id="ARBA00023239"/>
    </source>
</evidence>
<evidence type="ECO:0000256" key="14">
    <source>
        <dbReference type="ARBA" id="ARBA00023317"/>
    </source>
</evidence>
<dbReference type="EMBL" id="KC503387">
    <property type="protein sequence ID" value="AGT02553.1"/>
    <property type="molecule type" value="Genomic_DNA"/>
</dbReference>
<keyword evidence="11" id="KW-0865">Zymogen</keyword>
<proteinExistence type="inferred from homology"/>
<feature type="chain" id="PRO_5042325348" description="S-adenosylmethionine decarboxylase beta chain" evidence="20">
    <location>
        <begin position="1"/>
        <end position="85"/>
    </location>
</feature>
<dbReference type="PANTHER" id="PTHR11570">
    <property type="entry name" value="S-ADENOSYLMETHIONINE DECARBOXYLASE"/>
    <property type="match status" value="1"/>
</dbReference>
<evidence type="ECO:0000256" key="7">
    <source>
        <dbReference type="ARBA" id="ARBA00022793"/>
    </source>
</evidence>
<feature type="active site" description="Schiff-base intermediate with substrate; via pyruvic acid" evidence="16">
    <location>
        <position position="86"/>
    </location>
</feature>
<comment type="similarity">
    <text evidence="3">Belongs to the eukaryotic AdoMetDC family.</text>
</comment>
<dbReference type="InterPro" id="IPR048283">
    <property type="entry name" value="AdoMetDC-like"/>
</dbReference>
<protein>
    <recommendedName>
        <fullName evidence="5">S-adenosylmethionine decarboxylase proenzyme</fullName>
        <ecNumber evidence="4">4.1.1.50</ecNumber>
    </recommendedName>
</protein>
<feature type="binding site" evidence="17">
    <location>
        <position position="28"/>
    </location>
    <ligand>
        <name>substrate</name>
    </ligand>
</feature>
<evidence type="ECO:0000256" key="4">
    <source>
        <dbReference type="ARBA" id="ARBA00012357"/>
    </source>
</evidence>
<evidence type="ECO:0000256" key="13">
    <source>
        <dbReference type="ARBA" id="ARBA00023270"/>
    </source>
</evidence>
<evidence type="ECO:0000256" key="21">
    <source>
        <dbReference type="SAM" id="MobiDB-lite"/>
    </source>
</evidence>
<evidence type="ECO:0000256" key="10">
    <source>
        <dbReference type="ARBA" id="ARBA00023115"/>
    </source>
</evidence>
<feature type="modified residue" description="Pyruvic acid (Ser); by autocatalysis" evidence="18">
    <location>
        <position position="86"/>
    </location>
</feature>
<feature type="active site" description="Proton acceptor; for processing activity" evidence="16">
    <location>
        <position position="251"/>
    </location>
</feature>
<keyword evidence="13" id="KW-0704">Schiff base</keyword>
<evidence type="ECO:0000256" key="8">
    <source>
        <dbReference type="ARBA" id="ARBA00022813"/>
    </source>
</evidence>
<dbReference type="Gene3D" id="3.60.90.10">
    <property type="entry name" value="S-adenosylmethionine decarboxylase"/>
    <property type="match status" value="1"/>
</dbReference>
<keyword evidence="6" id="KW-0949">S-adenosyl-L-methionine</keyword>
<dbReference type="PROSITE" id="PS01336">
    <property type="entry name" value="ADOMETDC"/>
    <property type="match status" value="1"/>
</dbReference>
<dbReference type="Pfam" id="PF01536">
    <property type="entry name" value="SAM_decarbox"/>
    <property type="match status" value="1"/>
</dbReference>
<feature type="chain" id="PRO_5042325347" description="S-adenosylmethionine decarboxylase alpha chain" evidence="20">
    <location>
        <begin position="86"/>
        <end position="415"/>
    </location>
</feature>
<name>U5KM48_HERMU</name>
<sequence>MSTQKDPLTLMAMWGSMKGYDPQQGFSFEGPEKRLEVIVRCVAETHTDGLHSLDDEVWAGVVGSLNAQIVSKEKNAHIKSYVLTESSLFVMKNRIILITCGTTTLLNSVPKILEAISAVRGEVEWVSFMHKNFSFPWEQKGPHTSLSDEFQALKKFFPTGKPYIFGPVDSDHYFLYYYDDIIRPCTSGEDDTQLSMNMYGLDPEQTKHWFSDRFISTGEETRRIRALTHLDRVVDDSWTLHDLQFEPCGYSINAIRDEEYQTMHITPESHCSFASYETNTRAPNYSDRTRKVLSVFGPQRFTVIVFIDPDSPVGKIYHSGKAIGVEPECYPEYQVLNRTVNEFAPGYVAMKINYVKKSVVQEMQDRAASDAKTVTTSIDEAAAAAAAVAEAQKAQTAAQAPAETTASTGGEATEK</sequence>
<dbReference type="FunFam" id="3.60.90.10:FF:000009">
    <property type="entry name" value="S-adenosylmethionine decarboxylase proenzyme"/>
    <property type="match status" value="1"/>
</dbReference>
<reference evidence="22" key="1">
    <citation type="submission" date="2013-01" db="EMBL/GenBank/DDBJ databases">
        <title>Genomic Cooperation Between Trypanosomatids and Their Bacterial Endosymbionts in the Synthesis of Essential Amino Acids Heavily Influenced by Multiple Lateral Gene Transfer Events.</title>
        <authorList>
            <person name="Alves J.M.P."/>
            <person name="Klein C."/>
            <person name="Maia da Silva F."/>
            <person name="Costa Martins A.G."/>
            <person name="Serrano M.G."/>
            <person name="Buck G.A."/>
            <person name="Vasconcelos A.T.R."/>
            <person name="France-Sagot M."/>
            <person name="Teixeira M.M.G."/>
            <person name="Motta M.C.M."/>
            <person name="Camargo E.P."/>
        </authorList>
    </citation>
    <scope>NUCLEOTIDE SEQUENCE</scope>
</reference>
<dbReference type="GO" id="GO:0006597">
    <property type="term" value="P:spermine biosynthetic process"/>
    <property type="evidence" value="ECO:0007669"/>
    <property type="project" value="InterPro"/>
</dbReference>
<feature type="region of interest" description="Disordered" evidence="21">
    <location>
        <begin position="394"/>
        <end position="415"/>
    </location>
</feature>
<feature type="binding site" evidence="17">
    <location>
        <position position="268"/>
    </location>
    <ligand>
        <name>substrate</name>
    </ligand>
</feature>
<dbReference type="InterPro" id="IPR018166">
    <property type="entry name" value="S-AdoMet_deCO2ase_CS"/>
</dbReference>
<evidence type="ECO:0000256" key="3">
    <source>
        <dbReference type="ARBA" id="ARBA00008466"/>
    </source>
</evidence>
<dbReference type="PIRSF" id="PIRSF001355">
    <property type="entry name" value="S-AdenosylMet_decarboxylase"/>
    <property type="match status" value="1"/>
</dbReference>
<evidence type="ECO:0000256" key="19">
    <source>
        <dbReference type="PIRSR" id="PIRSR001355-4"/>
    </source>
</evidence>
<evidence type="ECO:0000256" key="2">
    <source>
        <dbReference type="ARBA" id="ARBA00004911"/>
    </source>
</evidence>
<evidence type="ECO:0000313" key="22">
    <source>
        <dbReference type="EMBL" id="AGT02553.1"/>
    </source>
</evidence>
<organism evidence="22">
    <name type="scientific">Herpetomonas muscarum</name>
    <dbReference type="NCBI Taxonomy" id="5718"/>
    <lineage>
        <taxon>Eukaryota</taxon>
        <taxon>Discoba</taxon>
        <taxon>Euglenozoa</taxon>
        <taxon>Kinetoplastea</taxon>
        <taxon>Metakinetoplastina</taxon>
        <taxon>Trypanosomatida</taxon>
        <taxon>Trypanosomatidae</taxon>
        <taxon>Herpetomonas</taxon>
    </lineage>
</organism>
<feature type="binding site" evidence="17">
    <location>
        <position position="245"/>
    </location>
    <ligand>
        <name>substrate</name>
    </ligand>
</feature>
<keyword evidence="9" id="KW-0745">Spermidine biosynthesis</keyword>
<dbReference type="Gene3D" id="3.30.360.50">
    <property type="entry name" value="S-adenosylmethionine decarboxylase"/>
    <property type="match status" value="1"/>
</dbReference>
<accession>U5KM48</accession>
<evidence type="ECO:0000256" key="1">
    <source>
        <dbReference type="ARBA" id="ARBA00001928"/>
    </source>
</evidence>